<dbReference type="EMBL" id="PRDM01000001">
    <property type="protein sequence ID" value="MBE8723598.1"/>
    <property type="molecule type" value="Genomic_DNA"/>
</dbReference>
<sequence>MFQYWSVQLEAFLVFSIQYWSVQLEAFLVFSAQYWSVHLEAFLVFSAQYWSVHLEAFFSIQCSILECSVRSFFLVFSIQYWSVQLEAQYLESKISINSKKSQFRKLRLFYYTHEVFPNINCLLKPLITAHLKKTAH</sequence>
<dbReference type="Proteomes" id="UP000640614">
    <property type="component" value="Unassembled WGS sequence"/>
</dbReference>
<organism evidence="1 2">
    <name type="scientific">Flavobacterium hungaricum</name>
    <dbReference type="NCBI Taxonomy" id="2082725"/>
    <lineage>
        <taxon>Bacteria</taxon>
        <taxon>Pseudomonadati</taxon>
        <taxon>Bacteroidota</taxon>
        <taxon>Flavobacteriia</taxon>
        <taxon>Flavobacteriales</taxon>
        <taxon>Flavobacteriaceae</taxon>
        <taxon>Flavobacterium</taxon>
    </lineage>
</organism>
<keyword evidence="2" id="KW-1185">Reference proteome</keyword>
<protein>
    <submittedName>
        <fullName evidence="1">Uncharacterized protein</fullName>
    </submittedName>
</protein>
<accession>A0ABR9TE06</accession>
<gene>
    <name evidence="1" type="ORF">C4F50_01475</name>
</gene>
<name>A0ABR9TE06_9FLAO</name>
<proteinExistence type="predicted"/>
<comment type="caution">
    <text evidence="1">The sequence shown here is derived from an EMBL/GenBank/DDBJ whole genome shotgun (WGS) entry which is preliminary data.</text>
</comment>
<reference evidence="1 2" key="1">
    <citation type="submission" date="2018-07" db="EMBL/GenBank/DDBJ databases">
        <title>Genome assembly of strain KB82.</title>
        <authorList>
            <person name="Kukolya J."/>
            <person name="Horvath B."/>
            <person name="Nagy I."/>
            <person name="Toth A."/>
        </authorList>
    </citation>
    <scope>NUCLEOTIDE SEQUENCE [LARGE SCALE GENOMIC DNA]</scope>
    <source>
        <strain evidence="1 2">Kb82</strain>
    </source>
</reference>
<evidence type="ECO:0000313" key="2">
    <source>
        <dbReference type="Proteomes" id="UP000640614"/>
    </source>
</evidence>
<evidence type="ECO:0000313" key="1">
    <source>
        <dbReference type="EMBL" id="MBE8723598.1"/>
    </source>
</evidence>